<gene>
    <name evidence="1" type="ORF">HMPREF9248_0375</name>
</gene>
<dbReference type="EMBL" id="AEDQ01000022">
    <property type="protein sequence ID" value="EFL44008.1"/>
    <property type="molecule type" value="Genomic_DNA"/>
</dbReference>
<organism evidence="1 2">
    <name type="scientific">Fannyhessea vaginae PB189-T1-4</name>
    <dbReference type="NCBI Taxonomy" id="866774"/>
    <lineage>
        <taxon>Bacteria</taxon>
        <taxon>Bacillati</taxon>
        <taxon>Actinomycetota</taxon>
        <taxon>Coriobacteriia</taxon>
        <taxon>Coriobacteriales</taxon>
        <taxon>Atopobiaceae</taxon>
        <taxon>Fannyhessea</taxon>
    </lineage>
</organism>
<name>A0ABN0AZU4_9ACTN</name>
<evidence type="ECO:0000313" key="2">
    <source>
        <dbReference type="Proteomes" id="UP000004431"/>
    </source>
</evidence>
<dbReference type="PROSITE" id="PS51257">
    <property type="entry name" value="PROKAR_LIPOPROTEIN"/>
    <property type="match status" value="1"/>
</dbReference>
<protein>
    <submittedName>
        <fullName evidence="1">Uncharacterized protein</fullName>
    </submittedName>
</protein>
<comment type="caution">
    <text evidence="1">The sequence shown here is derived from an EMBL/GenBank/DDBJ whole genome shotgun (WGS) entry which is preliminary data.</text>
</comment>
<keyword evidence="2" id="KW-1185">Reference proteome</keyword>
<reference evidence="1 2" key="1">
    <citation type="submission" date="2010-08" db="EMBL/GenBank/DDBJ databases">
        <authorList>
            <person name="Durkin A.S."/>
            <person name="Madupu R."/>
            <person name="Torralba M."/>
            <person name="Gillis M."/>
            <person name="Methe B."/>
            <person name="Sutton G."/>
            <person name="Nelson K.E."/>
        </authorList>
    </citation>
    <scope>NUCLEOTIDE SEQUENCE [LARGE SCALE GENOMIC DNA]</scope>
    <source>
        <strain evidence="1 2">PB189-T1-4</strain>
    </source>
</reference>
<dbReference type="Proteomes" id="UP000004431">
    <property type="component" value="Unassembled WGS sequence"/>
</dbReference>
<sequence length="44" mass="5205">MRALRVAVYSMIAWLACVARVHAQHGCYVHIHRTYLRNYPVQHL</sequence>
<proteinExistence type="predicted"/>
<accession>A0ABN0AZU4</accession>
<evidence type="ECO:0000313" key="1">
    <source>
        <dbReference type="EMBL" id="EFL44008.1"/>
    </source>
</evidence>